<evidence type="ECO:0000259" key="1">
    <source>
        <dbReference type="Pfam" id="PF05225"/>
    </source>
</evidence>
<feature type="domain" description="HTH psq-type" evidence="1">
    <location>
        <begin position="18"/>
        <end position="47"/>
    </location>
</feature>
<keyword evidence="3" id="KW-1185">Reference proteome</keyword>
<dbReference type="Gene3D" id="1.10.10.60">
    <property type="entry name" value="Homeodomain-like"/>
    <property type="match status" value="1"/>
</dbReference>
<dbReference type="AlphaFoldDB" id="A0A9D4GJE0"/>
<dbReference type="Pfam" id="PF05225">
    <property type="entry name" value="HTH_psq"/>
    <property type="match status" value="1"/>
</dbReference>
<proteinExistence type="predicted"/>
<gene>
    <name evidence="2" type="ORF">DPMN_118068</name>
</gene>
<dbReference type="InterPro" id="IPR009057">
    <property type="entry name" value="Homeodomain-like_sf"/>
</dbReference>
<sequence>MSQMIWKKRKPQYSASVMEEAVDMVKSKAMYLNRAAREFDIPKTTLFDKAITLK</sequence>
<reference evidence="2" key="1">
    <citation type="journal article" date="2019" name="bioRxiv">
        <title>The Genome of the Zebra Mussel, Dreissena polymorpha: A Resource for Invasive Species Research.</title>
        <authorList>
            <person name="McCartney M.A."/>
            <person name="Auch B."/>
            <person name="Kono T."/>
            <person name="Mallez S."/>
            <person name="Zhang Y."/>
            <person name="Obille A."/>
            <person name="Becker A."/>
            <person name="Abrahante J.E."/>
            <person name="Garbe J."/>
            <person name="Badalamenti J.P."/>
            <person name="Herman A."/>
            <person name="Mangelson H."/>
            <person name="Liachko I."/>
            <person name="Sullivan S."/>
            <person name="Sone E.D."/>
            <person name="Koren S."/>
            <person name="Silverstein K.A.T."/>
            <person name="Beckman K.B."/>
            <person name="Gohl D.M."/>
        </authorList>
    </citation>
    <scope>NUCLEOTIDE SEQUENCE</scope>
    <source>
        <strain evidence="2">Duluth1</strain>
        <tissue evidence="2">Whole animal</tissue>
    </source>
</reference>
<organism evidence="2 3">
    <name type="scientific">Dreissena polymorpha</name>
    <name type="common">Zebra mussel</name>
    <name type="synonym">Mytilus polymorpha</name>
    <dbReference type="NCBI Taxonomy" id="45954"/>
    <lineage>
        <taxon>Eukaryota</taxon>
        <taxon>Metazoa</taxon>
        <taxon>Spiralia</taxon>
        <taxon>Lophotrochozoa</taxon>
        <taxon>Mollusca</taxon>
        <taxon>Bivalvia</taxon>
        <taxon>Autobranchia</taxon>
        <taxon>Heteroconchia</taxon>
        <taxon>Euheterodonta</taxon>
        <taxon>Imparidentia</taxon>
        <taxon>Neoheterodontei</taxon>
        <taxon>Myida</taxon>
        <taxon>Dreissenoidea</taxon>
        <taxon>Dreissenidae</taxon>
        <taxon>Dreissena</taxon>
    </lineage>
</organism>
<reference evidence="2" key="2">
    <citation type="submission" date="2020-11" db="EMBL/GenBank/DDBJ databases">
        <authorList>
            <person name="McCartney M.A."/>
            <person name="Auch B."/>
            <person name="Kono T."/>
            <person name="Mallez S."/>
            <person name="Becker A."/>
            <person name="Gohl D.M."/>
            <person name="Silverstein K.A.T."/>
            <person name="Koren S."/>
            <person name="Bechman K.B."/>
            <person name="Herman A."/>
            <person name="Abrahante J.E."/>
            <person name="Garbe J."/>
        </authorList>
    </citation>
    <scope>NUCLEOTIDE SEQUENCE</scope>
    <source>
        <strain evidence="2">Duluth1</strain>
        <tissue evidence="2">Whole animal</tissue>
    </source>
</reference>
<dbReference type="SUPFAM" id="SSF46689">
    <property type="entry name" value="Homeodomain-like"/>
    <property type="match status" value="1"/>
</dbReference>
<dbReference type="GO" id="GO:0003677">
    <property type="term" value="F:DNA binding"/>
    <property type="evidence" value="ECO:0007669"/>
    <property type="project" value="InterPro"/>
</dbReference>
<dbReference type="EMBL" id="JAIWYP010000005">
    <property type="protein sequence ID" value="KAH3816551.1"/>
    <property type="molecule type" value="Genomic_DNA"/>
</dbReference>
<evidence type="ECO:0000313" key="3">
    <source>
        <dbReference type="Proteomes" id="UP000828390"/>
    </source>
</evidence>
<accession>A0A9D4GJE0</accession>
<dbReference type="InterPro" id="IPR007889">
    <property type="entry name" value="HTH_Psq"/>
</dbReference>
<name>A0A9D4GJE0_DREPO</name>
<protein>
    <recommendedName>
        <fullName evidence="1">HTH psq-type domain-containing protein</fullName>
    </recommendedName>
</protein>
<evidence type="ECO:0000313" key="2">
    <source>
        <dbReference type="EMBL" id="KAH3816551.1"/>
    </source>
</evidence>
<dbReference type="Proteomes" id="UP000828390">
    <property type="component" value="Unassembled WGS sequence"/>
</dbReference>
<comment type="caution">
    <text evidence="2">The sequence shown here is derived from an EMBL/GenBank/DDBJ whole genome shotgun (WGS) entry which is preliminary data.</text>
</comment>